<comment type="caution">
    <text evidence="6">The sequence shown here is derived from an EMBL/GenBank/DDBJ whole genome shotgun (WGS) entry which is preliminary data.</text>
</comment>
<dbReference type="Pfam" id="PF22780">
    <property type="entry name" value="HI0933_like_1st"/>
    <property type="match status" value="1"/>
</dbReference>
<protein>
    <submittedName>
        <fullName evidence="6">Aminoacetone oxidase family FAD-binding enzyme</fullName>
    </submittedName>
</protein>
<keyword evidence="2" id="KW-0285">Flavoprotein</keyword>
<gene>
    <name evidence="6" type="ORF">CKO13_10750</name>
</gene>
<feature type="domain" description="RsdA/BaiN/AoA(So)-like Rossmann fold-like" evidence="4">
    <location>
        <begin position="6"/>
        <end position="391"/>
    </location>
</feature>
<dbReference type="Gene3D" id="2.40.30.10">
    <property type="entry name" value="Translation factors"/>
    <property type="match status" value="1"/>
</dbReference>
<feature type="domain" description="RsdA/BaiN/AoA(So)-like insert" evidence="5">
    <location>
        <begin position="189"/>
        <end position="338"/>
    </location>
</feature>
<accession>A0ABS1EBN0</accession>
<dbReference type="RefSeq" id="WP_200260858.1">
    <property type="nucleotide sequence ID" value="NZ_NRSH01000160.1"/>
</dbReference>
<proteinExistence type="predicted"/>
<dbReference type="InterPro" id="IPR023166">
    <property type="entry name" value="BaiN-like_dom_sf"/>
</dbReference>
<keyword evidence="7" id="KW-1185">Reference proteome</keyword>
<dbReference type="EMBL" id="NRSH01000160">
    <property type="protein sequence ID" value="MBK1727481.1"/>
    <property type="molecule type" value="Genomic_DNA"/>
</dbReference>
<dbReference type="SUPFAM" id="SSF51905">
    <property type="entry name" value="FAD/NAD(P)-binding domain"/>
    <property type="match status" value="1"/>
</dbReference>
<dbReference type="Gene3D" id="3.50.50.60">
    <property type="entry name" value="FAD/NAD(P)-binding domain"/>
    <property type="match status" value="1"/>
</dbReference>
<dbReference type="Pfam" id="PF03486">
    <property type="entry name" value="HI0933_like"/>
    <property type="match status" value="1"/>
</dbReference>
<dbReference type="PANTHER" id="PTHR42887:SF2">
    <property type="entry name" value="OS12G0638800 PROTEIN"/>
    <property type="match status" value="1"/>
</dbReference>
<dbReference type="PRINTS" id="PR00368">
    <property type="entry name" value="FADPNR"/>
</dbReference>
<dbReference type="InterPro" id="IPR055178">
    <property type="entry name" value="RsdA/BaiN/AoA(So)-like_dom"/>
</dbReference>
<dbReference type="PANTHER" id="PTHR42887">
    <property type="entry name" value="OS12G0638800 PROTEIN"/>
    <property type="match status" value="1"/>
</dbReference>
<comment type="cofactor">
    <cofactor evidence="1">
        <name>FAD</name>
        <dbReference type="ChEBI" id="CHEBI:57692"/>
    </cofactor>
</comment>
<dbReference type="NCBIfam" id="TIGR00275">
    <property type="entry name" value="aminoacetone oxidase family FAD-binding enzyme"/>
    <property type="match status" value="1"/>
</dbReference>
<dbReference type="InterPro" id="IPR004792">
    <property type="entry name" value="BaiN-like"/>
</dbReference>
<name>A0ABS1EBN0_9GAMM</name>
<dbReference type="SUPFAM" id="SSF160996">
    <property type="entry name" value="HI0933 insert domain-like"/>
    <property type="match status" value="1"/>
</dbReference>
<evidence type="ECO:0000256" key="1">
    <source>
        <dbReference type="ARBA" id="ARBA00001974"/>
    </source>
</evidence>
<evidence type="ECO:0000313" key="6">
    <source>
        <dbReference type="EMBL" id="MBK1727481.1"/>
    </source>
</evidence>
<evidence type="ECO:0000313" key="7">
    <source>
        <dbReference type="Proteomes" id="UP000738126"/>
    </source>
</evidence>
<evidence type="ECO:0000259" key="4">
    <source>
        <dbReference type="Pfam" id="PF03486"/>
    </source>
</evidence>
<evidence type="ECO:0000256" key="2">
    <source>
        <dbReference type="ARBA" id="ARBA00022630"/>
    </source>
</evidence>
<dbReference type="Proteomes" id="UP000738126">
    <property type="component" value="Unassembled WGS sequence"/>
</dbReference>
<dbReference type="PRINTS" id="PR00411">
    <property type="entry name" value="PNDRDTASEI"/>
</dbReference>
<reference evidence="6 7" key="1">
    <citation type="journal article" date="2020" name="Microorganisms">
        <title>Osmotic Adaptation and Compatible Solute Biosynthesis of Phototrophic Bacteria as Revealed from Genome Analyses.</title>
        <authorList>
            <person name="Imhoff J.F."/>
            <person name="Rahn T."/>
            <person name="Kunzel S."/>
            <person name="Keller A."/>
            <person name="Neulinger S.C."/>
        </authorList>
    </citation>
    <scope>NUCLEOTIDE SEQUENCE [LARGE SCALE GENOMIC DNA]</scope>
    <source>
        <strain evidence="6 7">DSM 15116</strain>
    </source>
</reference>
<keyword evidence="3" id="KW-0274">FAD</keyword>
<evidence type="ECO:0000259" key="5">
    <source>
        <dbReference type="Pfam" id="PF22780"/>
    </source>
</evidence>
<organism evidence="6 7">
    <name type="scientific">Halorhodospira neutriphila</name>
    <dbReference type="NCBI Taxonomy" id="168379"/>
    <lineage>
        <taxon>Bacteria</taxon>
        <taxon>Pseudomonadati</taxon>
        <taxon>Pseudomonadota</taxon>
        <taxon>Gammaproteobacteria</taxon>
        <taxon>Chromatiales</taxon>
        <taxon>Ectothiorhodospiraceae</taxon>
        <taxon>Halorhodospira</taxon>
    </lineage>
</organism>
<evidence type="ECO:0000256" key="3">
    <source>
        <dbReference type="ARBA" id="ARBA00022827"/>
    </source>
</evidence>
<dbReference type="Gene3D" id="1.10.8.260">
    <property type="entry name" value="HI0933 insert domain-like"/>
    <property type="match status" value="1"/>
</dbReference>
<dbReference type="InterPro" id="IPR036188">
    <property type="entry name" value="FAD/NAD-bd_sf"/>
</dbReference>
<dbReference type="InterPro" id="IPR057661">
    <property type="entry name" value="RsdA/BaiN/AoA(So)_Rossmann"/>
</dbReference>
<sequence length="393" mass="41687">MGERYEVIVVGAGAAGLMSAATAADRGRRVLVLDHARRPGRKLLASGGGHCNFTHLDSGPAHFLSDNPRFCISALQRYTPYDFLALLERYGLGYEDRGGGQLFCRQGSRAILEMLHGERSRAGAELRTATPVRAVRRHEAGYSLATAGGELACESLVIATGGLSLPRSGASGFGYAVARQLGVPVRPTRPGLVPLVLPAALQERLAPLAGISVPAGVACGDAAFHEALLITHRGLSGPAALQASSYWRPGEALHLDLLPGQAPREALEAQRRRRPRATLQRYLEGHLPKRLARAVVELHGLTGPLQGYRNADLDAAAAALADWRVTPVDTEGYRKAEVTVGGVDTRALSSKTLAVRDQPGLFFVGEVLDVTGQLGGHNLQWAWSSGVAAGRFA</sequence>